<name>A0A8K0JI78_9TREE</name>
<reference evidence="2" key="1">
    <citation type="submission" date="2020-04" db="EMBL/GenBank/DDBJ databases">
        <title>Analysis of mating type loci in Filobasidium floriforme.</title>
        <authorList>
            <person name="Nowrousian M."/>
        </authorList>
    </citation>
    <scope>NUCLEOTIDE SEQUENCE</scope>
    <source>
        <strain evidence="2">CBS 6242</strain>
    </source>
</reference>
<evidence type="ECO:0000313" key="2">
    <source>
        <dbReference type="EMBL" id="KAG7529483.1"/>
    </source>
</evidence>
<organism evidence="2 3">
    <name type="scientific">Filobasidium floriforme</name>
    <dbReference type="NCBI Taxonomy" id="5210"/>
    <lineage>
        <taxon>Eukaryota</taxon>
        <taxon>Fungi</taxon>
        <taxon>Dikarya</taxon>
        <taxon>Basidiomycota</taxon>
        <taxon>Agaricomycotina</taxon>
        <taxon>Tremellomycetes</taxon>
        <taxon>Filobasidiales</taxon>
        <taxon>Filobasidiaceae</taxon>
        <taxon>Filobasidium</taxon>
    </lineage>
</organism>
<accession>A0A8K0JI78</accession>
<feature type="compositionally biased region" description="Basic and acidic residues" evidence="1">
    <location>
        <begin position="169"/>
        <end position="195"/>
    </location>
</feature>
<proteinExistence type="predicted"/>
<feature type="region of interest" description="Disordered" evidence="1">
    <location>
        <begin position="163"/>
        <end position="198"/>
    </location>
</feature>
<sequence>MSSTTYASVTAPPPPARRRSNRSLATSTLHSPVMSEYSQYLFHNGTGRSTPRPPGSTRSLPFTLDQFETLQEMQRVLYRGGEAGEGEGSGGNVKRVDEFILENFDEECLYESPLLTLQNTQLLQHAVNLSHAVSDAQLPSLWPGAIIGHVSGTMRYGWKKFKGSGSSKTIEEQTRKAHTPQEKPKSDPRSARQLDSRQGQAALASAFAHFHNPATPASSATGSRRKNEDDDAGGNGNWWKAWDVRSVCGEINEMETYDGFRFGFVEHTLFLSLLPDWLDPVEQDRQLQTTSNTVHGSPFNSFGNLPYTTPAYNGRSESIITQFRETKPSPSILASTRHALLHHLLRYKLHLHTLVEFNEAGKIVYIRDLVDLRDLWEGVVPFGRETAWIGRRLGGLALAGMGRFVFGSTSGSGQVERRANLEDGQEGREADGNRVDSLGLDVGTLASAPDVDSGGEEGGVRG</sequence>
<comment type="caution">
    <text evidence="2">The sequence shown here is derived from an EMBL/GenBank/DDBJ whole genome shotgun (WGS) entry which is preliminary data.</text>
</comment>
<evidence type="ECO:0000256" key="1">
    <source>
        <dbReference type="SAM" id="MobiDB-lite"/>
    </source>
</evidence>
<gene>
    <name evidence="2" type="ORF">FFLO_05625</name>
</gene>
<feature type="region of interest" description="Disordered" evidence="1">
    <location>
        <begin position="212"/>
        <end position="235"/>
    </location>
</feature>
<feature type="region of interest" description="Disordered" evidence="1">
    <location>
        <begin position="409"/>
        <end position="462"/>
    </location>
</feature>
<dbReference type="AlphaFoldDB" id="A0A8K0JI78"/>
<protein>
    <submittedName>
        <fullName evidence="2">Uncharacterized protein</fullName>
    </submittedName>
</protein>
<evidence type="ECO:0000313" key="3">
    <source>
        <dbReference type="Proteomes" id="UP000812966"/>
    </source>
</evidence>
<dbReference type="Proteomes" id="UP000812966">
    <property type="component" value="Unassembled WGS sequence"/>
</dbReference>
<feature type="region of interest" description="Disordered" evidence="1">
    <location>
        <begin position="1"/>
        <end position="29"/>
    </location>
</feature>
<feature type="compositionally biased region" description="Basic and acidic residues" evidence="1">
    <location>
        <begin position="415"/>
        <end position="434"/>
    </location>
</feature>
<keyword evidence="3" id="KW-1185">Reference proteome</keyword>
<dbReference type="EMBL" id="JABELV010000148">
    <property type="protein sequence ID" value="KAG7529483.1"/>
    <property type="molecule type" value="Genomic_DNA"/>
</dbReference>